<dbReference type="GO" id="GO:0006412">
    <property type="term" value="P:translation"/>
    <property type="evidence" value="ECO:0007669"/>
    <property type="project" value="TreeGrafter"/>
</dbReference>
<proteinExistence type="predicted"/>
<dbReference type="InterPro" id="IPR003029">
    <property type="entry name" value="S1_domain"/>
</dbReference>
<dbReference type="SMART" id="SM00513">
    <property type="entry name" value="SAP"/>
    <property type="match status" value="2"/>
</dbReference>
<dbReference type="SMART" id="SM00316">
    <property type="entry name" value="S1"/>
    <property type="match status" value="2"/>
</dbReference>
<evidence type="ECO:0000313" key="4">
    <source>
        <dbReference type="EMBL" id="CAD9169423.1"/>
    </source>
</evidence>
<dbReference type="PANTHER" id="PTHR10724:SF10">
    <property type="entry name" value="S1 RNA-BINDING DOMAIN-CONTAINING PROTEIN 1"/>
    <property type="match status" value="1"/>
</dbReference>
<evidence type="ECO:0008006" key="5">
    <source>
        <dbReference type="Google" id="ProtNLM"/>
    </source>
</evidence>
<dbReference type="Gene3D" id="1.10.720.30">
    <property type="entry name" value="SAP domain"/>
    <property type="match status" value="2"/>
</dbReference>
<dbReference type="InterPro" id="IPR050437">
    <property type="entry name" value="Ribos_protein_bS1-like"/>
</dbReference>
<organism evidence="4">
    <name type="scientific">Alexandrium catenella</name>
    <name type="common">Red tide dinoflagellate</name>
    <name type="synonym">Gonyaulax catenella</name>
    <dbReference type="NCBI Taxonomy" id="2925"/>
    <lineage>
        <taxon>Eukaryota</taxon>
        <taxon>Sar</taxon>
        <taxon>Alveolata</taxon>
        <taxon>Dinophyceae</taxon>
        <taxon>Gonyaulacales</taxon>
        <taxon>Pyrocystaceae</taxon>
        <taxon>Alexandrium</taxon>
    </lineage>
</organism>
<dbReference type="SUPFAM" id="SSF68906">
    <property type="entry name" value="SAP domain"/>
    <property type="match status" value="2"/>
</dbReference>
<evidence type="ECO:0000259" key="3">
    <source>
        <dbReference type="PROSITE" id="PS50800"/>
    </source>
</evidence>
<dbReference type="AlphaFoldDB" id="A0A7S1RLD5"/>
<sequence>MGQSLAGVDLKGLTVKQLREALKAHGLSTSGKKAELLALLQASTGSAAGPAGGASSEGRPELLTDEEVAGLRVFELGNLLVQRGLPRIGKKAVLVERLRAALAAERSKAAEELSPGTEEGSGGADFKVGDHVEAQWDADDKWHPAVVTSVSDDGSVEVRGKTARKVTAVERSNVRRSEKLSLARLQVGQKFRGRVQRMISAGAFVDIGADRNGLVRMSRMAEQHVTYGQDLVVLGQEVDVWVYRIPDNGRLGLSMIEYKPSPARDPVQSFVAASSEEWFDGYVRYAAPHGYYVDVKAHDGVSVAQGFLNKGASKLPEVGSTVSVRVTRVVQESGTLYLSMLSYKRA</sequence>
<dbReference type="InterPro" id="IPR012340">
    <property type="entry name" value="NA-bd_OB-fold"/>
</dbReference>
<dbReference type="Pfam" id="PF02037">
    <property type="entry name" value="SAP"/>
    <property type="match status" value="1"/>
</dbReference>
<dbReference type="Pfam" id="PF00575">
    <property type="entry name" value="S1"/>
    <property type="match status" value="1"/>
</dbReference>
<dbReference type="GO" id="GO:0003735">
    <property type="term" value="F:structural constituent of ribosome"/>
    <property type="evidence" value="ECO:0007669"/>
    <property type="project" value="TreeGrafter"/>
</dbReference>
<gene>
    <name evidence="4" type="ORF">ACAT0790_LOCUS46192</name>
</gene>
<feature type="domain" description="S1 motif" evidence="2">
    <location>
        <begin position="188"/>
        <end position="256"/>
    </location>
</feature>
<name>A0A7S1RLD5_ALECA</name>
<reference evidence="4" key="1">
    <citation type="submission" date="2021-01" db="EMBL/GenBank/DDBJ databases">
        <authorList>
            <person name="Corre E."/>
            <person name="Pelletier E."/>
            <person name="Niang G."/>
            <person name="Scheremetjew M."/>
            <person name="Finn R."/>
            <person name="Kale V."/>
            <person name="Holt S."/>
            <person name="Cochrane G."/>
            <person name="Meng A."/>
            <person name="Brown T."/>
            <person name="Cohen L."/>
        </authorList>
    </citation>
    <scope>NUCLEOTIDE SEQUENCE</scope>
    <source>
        <strain evidence="4">OF101</strain>
    </source>
</reference>
<dbReference type="SUPFAM" id="SSF63748">
    <property type="entry name" value="Tudor/PWWP/MBT"/>
    <property type="match status" value="1"/>
</dbReference>
<dbReference type="Gene3D" id="2.40.50.140">
    <property type="entry name" value="Nucleic acid-binding proteins"/>
    <property type="match status" value="1"/>
</dbReference>
<feature type="domain" description="SAP" evidence="3">
    <location>
        <begin position="10"/>
        <end position="44"/>
    </location>
</feature>
<dbReference type="GO" id="GO:0003729">
    <property type="term" value="F:mRNA binding"/>
    <property type="evidence" value="ECO:0007669"/>
    <property type="project" value="TreeGrafter"/>
</dbReference>
<dbReference type="PROSITE" id="PS50800">
    <property type="entry name" value="SAP"/>
    <property type="match status" value="2"/>
</dbReference>
<dbReference type="Gene3D" id="2.30.30.140">
    <property type="match status" value="1"/>
</dbReference>
<dbReference type="InterPro" id="IPR036361">
    <property type="entry name" value="SAP_dom_sf"/>
</dbReference>
<dbReference type="PANTHER" id="PTHR10724">
    <property type="entry name" value="30S RIBOSOMAL PROTEIN S1"/>
    <property type="match status" value="1"/>
</dbReference>
<evidence type="ECO:0000259" key="2">
    <source>
        <dbReference type="PROSITE" id="PS50126"/>
    </source>
</evidence>
<feature type="domain" description="SAP" evidence="3">
    <location>
        <begin position="68"/>
        <end position="102"/>
    </location>
</feature>
<evidence type="ECO:0000256" key="1">
    <source>
        <dbReference type="SAM" id="MobiDB-lite"/>
    </source>
</evidence>
<dbReference type="PROSITE" id="PS50126">
    <property type="entry name" value="S1"/>
    <property type="match status" value="1"/>
</dbReference>
<dbReference type="SUPFAM" id="SSF50249">
    <property type="entry name" value="Nucleic acid-binding proteins"/>
    <property type="match status" value="1"/>
</dbReference>
<dbReference type="InterPro" id="IPR003034">
    <property type="entry name" value="SAP_dom"/>
</dbReference>
<accession>A0A7S1RLD5</accession>
<dbReference type="EMBL" id="HBGE01077215">
    <property type="protein sequence ID" value="CAD9169423.1"/>
    <property type="molecule type" value="Transcribed_RNA"/>
</dbReference>
<protein>
    <recommendedName>
        <fullName evidence="5">SAP domain-containing protein</fullName>
    </recommendedName>
</protein>
<feature type="region of interest" description="Disordered" evidence="1">
    <location>
        <begin position="106"/>
        <end position="126"/>
    </location>
</feature>